<dbReference type="GO" id="GO:0003677">
    <property type="term" value="F:DNA binding"/>
    <property type="evidence" value="ECO:0007669"/>
    <property type="project" value="UniProtKB-KW"/>
</dbReference>
<dbReference type="PROSITE" id="PS51294">
    <property type="entry name" value="HTH_MYB"/>
    <property type="match status" value="2"/>
</dbReference>
<dbReference type="KEGG" id="lja:130746298"/>
<name>I3SH16_LOTJA</name>
<dbReference type="AlphaFoldDB" id="I3SH16"/>
<feature type="domain" description="HTH myb-type" evidence="8">
    <location>
        <begin position="9"/>
        <end position="61"/>
    </location>
</feature>
<evidence type="ECO:0000256" key="2">
    <source>
        <dbReference type="ARBA" id="ARBA00023015"/>
    </source>
</evidence>
<dbReference type="Pfam" id="PF00249">
    <property type="entry name" value="Myb_DNA-binding"/>
    <property type="match status" value="2"/>
</dbReference>
<feature type="domain" description="Myb-like" evidence="7">
    <location>
        <begin position="62"/>
        <end position="112"/>
    </location>
</feature>
<dbReference type="InterPro" id="IPR015495">
    <property type="entry name" value="Myb_TF_plants"/>
</dbReference>
<dbReference type="EMBL" id="BT139763">
    <property type="protein sequence ID" value="AFK39558.1"/>
    <property type="molecule type" value="mRNA"/>
</dbReference>
<feature type="compositionally biased region" description="Low complexity" evidence="6">
    <location>
        <begin position="196"/>
        <end position="208"/>
    </location>
</feature>
<accession>I3SH16</accession>
<feature type="region of interest" description="Disordered" evidence="6">
    <location>
        <begin position="193"/>
        <end position="218"/>
    </location>
</feature>
<feature type="domain" description="HTH myb-type" evidence="8">
    <location>
        <begin position="62"/>
        <end position="116"/>
    </location>
</feature>
<dbReference type="PANTHER" id="PTHR47999">
    <property type="entry name" value="TRANSCRIPTION FACTOR MYB8-RELATED-RELATED"/>
    <property type="match status" value="1"/>
</dbReference>
<evidence type="ECO:0000313" key="9">
    <source>
        <dbReference type="EMBL" id="AFK39558.1"/>
    </source>
</evidence>
<keyword evidence="5" id="KW-0539">Nucleus</keyword>
<feature type="region of interest" description="Disordered" evidence="6">
    <location>
        <begin position="128"/>
        <end position="173"/>
    </location>
</feature>
<keyword evidence="3" id="KW-0238">DNA-binding</keyword>
<dbReference type="PROSITE" id="PS50090">
    <property type="entry name" value="MYB_LIKE"/>
    <property type="match status" value="2"/>
</dbReference>
<reference evidence="9" key="1">
    <citation type="submission" date="2012-05" db="EMBL/GenBank/DDBJ databases">
        <authorList>
            <person name="Krishnakumar V."/>
            <person name="Cheung F."/>
            <person name="Xiao Y."/>
            <person name="Chan A."/>
            <person name="Moskal W.A."/>
            <person name="Town C.D."/>
        </authorList>
    </citation>
    <scope>NUCLEOTIDE SEQUENCE</scope>
</reference>
<dbReference type="Gene3D" id="1.10.10.60">
    <property type="entry name" value="Homeodomain-like"/>
    <property type="match status" value="2"/>
</dbReference>
<evidence type="ECO:0000256" key="4">
    <source>
        <dbReference type="ARBA" id="ARBA00023163"/>
    </source>
</evidence>
<dbReference type="InterPro" id="IPR001005">
    <property type="entry name" value="SANT/Myb"/>
</dbReference>
<evidence type="ECO:0000259" key="8">
    <source>
        <dbReference type="PROSITE" id="PS51294"/>
    </source>
</evidence>
<evidence type="ECO:0000256" key="1">
    <source>
        <dbReference type="ARBA" id="ARBA00004123"/>
    </source>
</evidence>
<evidence type="ECO:0000256" key="3">
    <source>
        <dbReference type="ARBA" id="ARBA00023125"/>
    </source>
</evidence>
<protein>
    <submittedName>
        <fullName evidence="9">Uncharacterized protein</fullName>
    </submittedName>
</protein>
<dbReference type="RefSeq" id="XP_057454851.1">
    <property type="nucleotide sequence ID" value="XM_057598868.1"/>
</dbReference>
<feature type="compositionally biased region" description="Basic residues" evidence="6">
    <location>
        <begin position="146"/>
        <end position="163"/>
    </location>
</feature>
<dbReference type="SUPFAM" id="SSF46689">
    <property type="entry name" value="Homeodomain-like"/>
    <property type="match status" value="1"/>
</dbReference>
<dbReference type="InterPro" id="IPR017930">
    <property type="entry name" value="Myb_dom"/>
</dbReference>
<proteinExistence type="evidence at transcript level"/>
<dbReference type="InterPro" id="IPR009057">
    <property type="entry name" value="Homeodomain-like_sf"/>
</dbReference>
<sequence>MGRAPCCSKVGLHKGPWTPKEDALLTKYIHAHGEGQWKSLPKKAGLLRCGKSCRLRWMNYLRPDIKRGNISPEEDDLIIRLHSLLGNRWSLIAGRLPGRTDNEIKNYWNTHLCKKNMRLQGITTDHESNYNNEEELDPEQKPAGSAKKKKNTKKKNKNNKQNKKNGSAEEERIQVYLPKPIRVKALTLPRSDSGASYTFDSNSSASSSQEKEEENPGTEQVMLNDDFGFWGDVDQDIIKGNLDIDECQSYFPSDHHGLEKLYEEYLQVLDMDYSHYDLDCFAESLLD</sequence>
<comment type="subcellular location">
    <subcellularLocation>
        <location evidence="1">Nucleus</location>
    </subcellularLocation>
</comment>
<dbReference type="CDD" id="cd00167">
    <property type="entry name" value="SANT"/>
    <property type="match status" value="2"/>
</dbReference>
<evidence type="ECO:0000256" key="6">
    <source>
        <dbReference type="SAM" id="MobiDB-lite"/>
    </source>
</evidence>
<dbReference type="GeneID" id="130746298"/>
<dbReference type="GO" id="GO:0005634">
    <property type="term" value="C:nucleus"/>
    <property type="evidence" value="ECO:0007669"/>
    <property type="project" value="UniProtKB-SubCell"/>
</dbReference>
<evidence type="ECO:0000259" key="7">
    <source>
        <dbReference type="PROSITE" id="PS50090"/>
    </source>
</evidence>
<evidence type="ECO:0000256" key="5">
    <source>
        <dbReference type="ARBA" id="ARBA00023242"/>
    </source>
</evidence>
<dbReference type="PANTHER" id="PTHR47999:SF9">
    <property type="entry name" value="TRANSCRIPTION REPRESSOR MYB5-LIKE"/>
    <property type="match status" value="1"/>
</dbReference>
<keyword evidence="2" id="KW-0805">Transcription regulation</keyword>
<dbReference type="OrthoDB" id="2143914at2759"/>
<organism evidence="9">
    <name type="scientific">Lotus japonicus</name>
    <name type="common">Lotus corniculatus var. japonicus</name>
    <dbReference type="NCBI Taxonomy" id="34305"/>
    <lineage>
        <taxon>Eukaryota</taxon>
        <taxon>Viridiplantae</taxon>
        <taxon>Streptophyta</taxon>
        <taxon>Embryophyta</taxon>
        <taxon>Tracheophyta</taxon>
        <taxon>Spermatophyta</taxon>
        <taxon>Magnoliopsida</taxon>
        <taxon>eudicotyledons</taxon>
        <taxon>Gunneridae</taxon>
        <taxon>Pentapetalae</taxon>
        <taxon>rosids</taxon>
        <taxon>fabids</taxon>
        <taxon>Fabales</taxon>
        <taxon>Fabaceae</taxon>
        <taxon>Papilionoideae</taxon>
        <taxon>50 kb inversion clade</taxon>
        <taxon>NPAAA clade</taxon>
        <taxon>Hologalegina</taxon>
        <taxon>robinioid clade</taxon>
        <taxon>Loteae</taxon>
        <taxon>Lotus</taxon>
    </lineage>
</organism>
<feature type="domain" description="Myb-like" evidence="7">
    <location>
        <begin position="9"/>
        <end position="61"/>
    </location>
</feature>
<dbReference type="FunFam" id="1.10.10.60:FF:000121">
    <property type="entry name" value="Myb transcription factor"/>
    <property type="match status" value="1"/>
</dbReference>
<dbReference type="SMART" id="SM00717">
    <property type="entry name" value="SANT"/>
    <property type="match status" value="2"/>
</dbReference>
<keyword evidence="4" id="KW-0804">Transcription</keyword>